<accession>A0A2M8AHZ0</accession>
<reference evidence="3" key="1">
    <citation type="submission" date="2017-09" db="EMBL/GenBank/DDBJ databases">
        <title>Depth-based differentiation of microbial function through sediment-hosted aquifers and enrichment of novel symbionts in the deep terrestrial subsurface.</title>
        <authorList>
            <person name="Probst A.J."/>
            <person name="Ladd B."/>
            <person name="Jarett J.K."/>
            <person name="Geller-Mcgrath D.E."/>
            <person name="Sieber C.M.K."/>
            <person name="Emerson J.B."/>
            <person name="Anantharaman K."/>
            <person name="Thomas B.C."/>
            <person name="Malmstrom R."/>
            <person name="Stieglmeier M."/>
            <person name="Klingl A."/>
            <person name="Woyke T."/>
            <person name="Ryan C.M."/>
            <person name="Banfield J.F."/>
        </authorList>
    </citation>
    <scope>NUCLEOTIDE SEQUENCE [LARGE SCALE GENOMIC DNA]</scope>
</reference>
<gene>
    <name evidence="2" type="ORF">CO116_01150</name>
</gene>
<keyword evidence="1" id="KW-1133">Transmembrane helix</keyword>
<protein>
    <submittedName>
        <fullName evidence="2">Uncharacterized protein</fullName>
    </submittedName>
</protein>
<evidence type="ECO:0000256" key="1">
    <source>
        <dbReference type="SAM" id="Phobius"/>
    </source>
</evidence>
<evidence type="ECO:0000313" key="3">
    <source>
        <dbReference type="Proteomes" id="UP000230611"/>
    </source>
</evidence>
<keyword evidence="1" id="KW-0472">Membrane</keyword>
<organism evidence="2 3">
    <name type="scientific">Candidatus Falkowbacteria bacterium CG_4_9_14_3_um_filter_38_19</name>
    <dbReference type="NCBI Taxonomy" id="1974559"/>
    <lineage>
        <taxon>Bacteria</taxon>
        <taxon>Candidatus Falkowiibacteriota</taxon>
    </lineage>
</organism>
<dbReference type="AlphaFoldDB" id="A0A2M8AHZ0"/>
<sequence length="91" mass="10740">MAIVFLEKIKRQRYLTIVFLIVILITALVIWRAFFFKKKLPEEVISKPKIEIKIDFETLKNPALEEFQPIEKIVPLGPEIKIGRENPFVPY</sequence>
<comment type="caution">
    <text evidence="2">The sequence shown here is derived from an EMBL/GenBank/DDBJ whole genome shotgun (WGS) entry which is preliminary data.</text>
</comment>
<dbReference type="Proteomes" id="UP000230611">
    <property type="component" value="Unassembled WGS sequence"/>
</dbReference>
<dbReference type="EMBL" id="PFUO01000058">
    <property type="protein sequence ID" value="PJB17238.1"/>
    <property type="molecule type" value="Genomic_DNA"/>
</dbReference>
<feature type="transmembrane region" description="Helical" evidence="1">
    <location>
        <begin position="14"/>
        <end position="35"/>
    </location>
</feature>
<keyword evidence="1" id="KW-0812">Transmembrane</keyword>
<proteinExistence type="predicted"/>
<name>A0A2M8AHZ0_9BACT</name>
<evidence type="ECO:0000313" key="2">
    <source>
        <dbReference type="EMBL" id="PJB17238.1"/>
    </source>
</evidence>